<protein>
    <submittedName>
        <fullName evidence="1">Uncharacterized protein</fullName>
    </submittedName>
</protein>
<evidence type="ECO:0000313" key="2">
    <source>
        <dbReference type="Proteomes" id="UP000188318"/>
    </source>
</evidence>
<accession>A0A1R3RC09</accession>
<dbReference type="EMBL" id="KV907509">
    <property type="protein sequence ID" value="OOF91997.1"/>
    <property type="molecule type" value="Genomic_DNA"/>
</dbReference>
<dbReference type="AlphaFoldDB" id="A0A1R3RC09"/>
<dbReference type="Proteomes" id="UP000188318">
    <property type="component" value="Unassembled WGS sequence"/>
</dbReference>
<keyword evidence="2" id="KW-1185">Reference proteome</keyword>
<sequence>MELLRRSTNSGNHRRNHDCGVHLVSLVYVRHHGDISCCHDHGNEWALSYPTRLNLDL</sequence>
<proteinExistence type="predicted"/>
<reference evidence="2" key="1">
    <citation type="journal article" date="2017" name="Genome Biol.">
        <title>Comparative genomics reveals high biological diversity and specific adaptations in the industrially and medically important fungal genus Aspergillus.</title>
        <authorList>
            <person name="de Vries R.P."/>
            <person name="Riley R."/>
            <person name="Wiebenga A."/>
            <person name="Aguilar-Osorio G."/>
            <person name="Amillis S."/>
            <person name="Uchima C.A."/>
            <person name="Anderluh G."/>
            <person name="Asadollahi M."/>
            <person name="Askin M."/>
            <person name="Barry K."/>
            <person name="Battaglia E."/>
            <person name="Bayram O."/>
            <person name="Benocci T."/>
            <person name="Braus-Stromeyer S.A."/>
            <person name="Caldana C."/>
            <person name="Canovas D."/>
            <person name="Cerqueira G.C."/>
            <person name="Chen F."/>
            <person name="Chen W."/>
            <person name="Choi C."/>
            <person name="Clum A."/>
            <person name="Dos Santos R.A."/>
            <person name="Damasio A.R."/>
            <person name="Diallinas G."/>
            <person name="Emri T."/>
            <person name="Fekete E."/>
            <person name="Flipphi M."/>
            <person name="Freyberg S."/>
            <person name="Gallo A."/>
            <person name="Gournas C."/>
            <person name="Habgood R."/>
            <person name="Hainaut M."/>
            <person name="Harispe M.L."/>
            <person name="Henrissat B."/>
            <person name="Hilden K.S."/>
            <person name="Hope R."/>
            <person name="Hossain A."/>
            <person name="Karabika E."/>
            <person name="Karaffa L."/>
            <person name="Karanyi Z."/>
            <person name="Krasevec N."/>
            <person name="Kuo A."/>
            <person name="Kusch H."/>
            <person name="LaButti K."/>
            <person name="Lagendijk E.L."/>
            <person name="Lapidus A."/>
            <person name="Levasseur A."/>
            <person name="Lindquist E."/>
            <person name="Lipzen A."/>
            <person name="Logrieco A.F."/>
            <person name="MacCabe A."/>
            <person name="Maekelae M.R."/>
            <person name="Malavazi I."/>
            <person name="Melin P."/>
            <person name="Meyer V."/>
            <person name="Mielnichuk N."/>
            <person name="Miskei M."/>
            <person name="Molnar A.P."/>
            <person name="Mule G."/>
            <person name="Ngan C.Y."/>
            <person name="Orejas M."/>
            <person name="Orosz E."/>
            <person name="Ouedraogo J.P."/>
            <person name="Overkamp K.M."/>
            <person name="Park H.-S."/>
            <person name="Perrone G."/>
            <person name="Piumi F."/>
            <person name="Punt P.J."/>
            <person name="Ram A.F."/>
            <person name="Ramon A."/>
            <person name="Rauscher S."/>
            <person name="Record E."/>
            <person name="Riano-Pachon D.M."/>
            <person name="Robert V."/>
            <person name="Roehrig J."/>
            <person name="Ruller R."/>
            <person name="Salamov A."/>
            <person name="Salih N.S."/>
            <person name="Samson R.A."/>
            <person name="Sandor E."/>
            <person name="Sanguinetti M."/>
            <person name="Schuetze T."/>
            <person name="Sepcic K."/>
            <person name="Shelest E."/>
            <person name="Sherlock G."/>
            <person name="Sophianopoulou V."/>
            <person name="Squina F.M."/>
            <person name="Sun H."/>
            <person name="Susca A."/>
            <person name="Todd R.B."/>
            <person name="Tsang A."/>
            <person name="Unkles S.E."/>
            <person name="van de Wiele N."/>
            <person name="van Rossen-Uffink D."/>
            <person name="Oliveira J.V."/>
            <person name="Vesth T.C."/>
            <person name="Visser J."/>
            <person name="Yu J.-H."/>
            <person name="Zhou M."/>
            <person name="Andersen M.R."/>
            <person name="Archer D.B."/>
            <person name="Baker S.E."/>
            <person name="Benoit I."/>
            <person name="Brakhage A.A."/>
            <person name="Braus G.H."/>
            <person name="Fischer R."/>
            <person name="Frisvad J.C."/>
            <person name="Goldman G.H."/>
            <person name="Houbraken J."/>
            <person name="Oakley B."/>
            <person name="Pocsi I."/>
            <person name="Scazzocchio C."/>
            <person name="Seiboth B."/>
            <person name="vanKuyk P.A."/>
            <person name="Wortman J."/>
            <person name="Dyer P.S."/>
            <person name="Grigoriev I.V."/>
        </authorList>
    </citation>
    <scope>NUCLEOTIDE SEQUENCE [LARGE SCALE GENOMIC DNA]</scope>
    <source>
        <strain evidence="2">ITEM 5010</strain>
    </source>
</reference>
<evidence type="ECO:0000313" key="1">
    <source>
        <dbReference type="EMBL" id="OOF91997.1"/>
    </source>
</evidence>
<organism evidence="1 2">
    <name type="scientific">Aspergillus carbonarius (strain ITEM 5010)</name>
    <dbReference type="NCBI Taxonomy" id="602072"/>
    <lineage>
        <taxon>Eukaryota</taxon>
        <taxon>Fungi</taxon>
        <taxon>Dikarya</taxon>
        <taxon>Ascomycota</taxon>
        <taxon>Pezizomycotina</taxon>
        <taxon>Eurotiomycetes</taxon>
        <taxon>Eurotiomycetidae</taxon>
        <taxon>Eurotiales</taxon>
        <taxon>Aspergillaceae</taxon>
        <taxon>Aspergillus</taxon>
        <taxon>Aspergillus subgen. Circumdati</taxon>
    </lineage>
</organism>
<gene>
    <name evidence="1" type="ORF">ASPCADRAFT_210864</name>
</gene>
<dbReference type="VEuPathDB" id="FungiDB:ASPCADRAFT_210864"/>
<name>A0A1R3RC09_ASPC5</name>